<comment type="pathway">
    <text evidence="10">Carbohydrate biosynthesis.</text>
</comment>
<dbReference type="GO" id="GO:0006002">
    <property type="term" value="P:fructose 6-phosphate metabolic process"/>
    <property type="evidence" value="ECO:0007669"/>
    <property type="project" value="TreeGrafter"/>
</dbReference>
<dbReference type="PIRSF" id="PIRSF500210">
    <property type="entry name" value="FBPtase"/>
    <property type="match status" value="1"/>
</dbReference>
<dbReference type="SUPFAM" id="SSF56655">
    <property type="entry name" value="Carbohydrate phosphatase"/>
    <property type="match status" value="1"/>
</dbReference>
<accession>A0A7S0GQU3</accession>
<proteinExistence type="inferred from homology"/>
<dbReference type="GO" id="GO:0006094">
    <property type="term" value="P:gluconeogenesis"/>
    <property type="evidence" value="ECO:0007669"/>
    <property type="project" value="TreeGrafter"/>
</dbReference>
<dbReference type="Pfam" id="PF00316">
    <property type="entry name" value="FBPase"/>
    <property type="match status" value="1"/>
</dbReference>
<evidence type="ECO:0000256" key="7">
    <source>
        <dbReference type="ARBA" id="ARBA00022801"/>
    </source>
</evidence>
<dbReference type="InterPro" id="IPR044015">
    <property type="entry name" value="FBPase_C_dom"/>
</dbReference>
<keyword evidence="6" id="KW-0479">Metal-binding</keyword>
<evidence type="ECO:0000256" key="9">
    <source>
        <dbReference type="ARBA" id="ARBA00023277"/>
    </source>
</evidence>
<evidence type="ECO:0000256" key="4">
    <source>
        <dbReference type="ARBA" id="ARBA00011881"/>
    </source>
</evidence>
<gene>
    <name evidence="15" type="ORF">LAMO00422_LOCUS1571</name>
</gene>
<dbReference type="EMBL" id="HBEM01002182">
    <property type="protein sequence ID" value="CAD8431213.1"/>
    <property type="molecule type" value="Transcribed_RNA"/>
</dbReference>
<dbReference type="PANTHER" id="PTHR11556:SF1">
    <property type="entry name" value="FRUCTOSE-BISPHOSPHATASE"/>
    <property type="match status" value="1"/>
</dbReference>
<comment type="catalytic activity">
    <reaction evidence="1">
        <text>beta-D-fructose 1,6-bisphosphate + H2O = beta-D-fructose 6-phosphate + phosphate</text>
        <dbReference type="Rhea" id="RHEA:11064"/>
        <dbReference type="ChEBI" id="CHEBI:15377"/>
        <dbReference type="ChEBI" id="CHEBI:32966"/>
        <dbReference type="ChEBI" id="CHEBI:43474"/>
        <dbReference type="ChEBI" id="CHEBI:57634"/>
        <dbReference type="EC" id="3.1.3.11"/>
    </reaction>
</comment>
<evidence type="ECO:0000256" key="10">
    <source>
        <dbReference type="ARBA" id="ARBA00024331"/>
    </source>
</evidence>
<dbReference type="GO" id="GO:0030388">
    <property type="term" value="P:fructose 1,6-bisphosphate metabolic process"/>
    <property type="evidence" value="ECO:0007669"/>
    <property type="project" value="TreeGrafter"/>
</dbReference>
<evidence type="ECO:0000313" key="15">
    <source>
        <dbReference type="EMBL" id="CAD8431213.1"/>
    </source>
</evidence>
<dbReference type="InterPro" id="IPR000146">
    <property type="entry name" value="FBPase_class-1"/>
</dbReference>
<sequence>MDDKKMLTLTRFLSTAKSSYSKDVIHDIVDMMNAIQVAVKVISKAVNRAGMKTSYSAGSVGAGMVRKLDVLANETLINSMSKCPQVYVMATEESRDPIILRDDPGGYEVVFDPLDGSQNIDCNMSLGTIFGIYEKSEQTGGMTSAKNVLRKGCELVASGYVHYGAATMMVMSIGSGVQQFVLDTDIGEFLLIRRRIEIPRRAPMYSVNESNSLVWDDVMVKFINSVKDPKSKKRKPMKSRYVGTMVADVHRSLLYGGLYLYPAAKHRPGGKVRLLYECNPIAFLVEQAGGKAFTIDPESGKPERVLQVKPTDLHQRIPFYCGSFEDIAELEKMYEKAGPSQSLMSKL</sequence>
<dbReference type="PIRSF" id="PIRSF000904">
    <property type="entry name" value="FBPtase_SBPase"/>
    <property type="match status" value="1"/>
</dbReference>
<evidence type="ECO:0000259" key="13">
    <source>
        <dbReference type="Pfam" id="PF00316"/>
    </source>
</evidence>
<protein>
    <recommendedName>
        <fullName evidence="5">fructose-bisphosphatase</fullName>
        <ecNumber evidence="5">3.1.3.11</ecNumber>
    </recommendedName>
    <alternativeName>
        <fullName evidence="11">D-fructose-1,6-bisphosphate 1-phosphohydrolase</fullName>
    </alternativeName>
</protein>
<keyword evidence="7 12" id="KW-0378">Hydrolase</keyword>
<name>A0A7S0GQU3_9EUKA</name>
<evidence type="ECO:0000256" key="2">
    <source>
        <dbReference type="ARBA" id="ARBA00001946"/>
    </source>
</evidence>
<dbReference type="GO" id="GO:0005829">
    <property type="term" value="C:cytosol"/>
    <property type="evidence" value="ECO:0007669"/>
    <property type="project" value="TreeGrafter"/>
</dbReference>
<dbReference type="GO" id="GO:0042132">
    <property type="term" value="F:fructose 1,6-bisphosphate 1-phosphatase activity"/>
    <property type="evidence" value="ECO:0007669"/>
    <property type="project" value="UniProtKB-EC"/>
</dbReference>
<dbReference type="EC" id="3.1.3.11" evidence="5"/>
<dbReference type="PRINTS" id="PR00115">
    <property type="entry name" value="F16BPHPHTASE"/>
</dbReference>
<evidence type="ECO:0000256" key="5">
    <source>
        <dbReference type="ARBA" id="ARBA00013093"/>
    </source>
</evidence>
<dbReference type="PANTHER" id="PTHR11556">
    <property type="entry name" value="FRUCTOSE-1,6-BISPHOSPHATASE-RELATED"/>
    <property type="match status" value="1"/>
</dbReference>
<dbReference type="AlphaFoldDB" id="A0A7S0GQU3"/>
<dbReference type="InterPro" id="IPR028343">
    <property type="entry name" value="FBPtase"/>
</dbReference>
<comment type="similarity">
    <text evidence="3 12">Belongs to the FBPase class 1 family.</text>
</comment>
<evidence type="ECO:0000256" key="11">
    <source>
        <dbReference type="ARBA" id="ARBA00032973"/>
    </source>
</evidence>
<feature type="domain" description="Fructose-1-6-bisphosphatase class 1 C-terminal" evidence="14">
    <location>
        <begin position="198"/>
        <end position="334"/>
    </location>
</feature>
<comment type="cofactor">
    <cofactor evidence="2">
        <name>Mg(2+)</name>
        <dbReference type="ChEBI" id="CHEBI:18420"/>
    </cofactor>
</comment>
<reference evidence="15" key="1">
    <citation type="submission" date="2021-01" db="EMBL/GenBank/DDBJ databases">
        <authorList>
            <person name="Corre E."/>
            <person name="Pelletier E."/>
            <person name="Niang G."/>
            <person name="Scheremetjew M."/>
            <person name="Finn R."/>
            <person name="Kale V."/>
            <person name="Holt S."/>
            <person name="Cochrane G."/>
            <person name="Meng A."/>
            <person name="Brown T."/>
            <person name="Cohen L."/>
        </authorList>
    </citation>
    <scope>NUCLEOTIDE SEQUENCE</scope>
    <source>
        <strain evidence="15">CCMP2058</strain>
    </source>
</reference>
<evidence type="ECO:0000259" key="14">
    <source>
        <dbReference type="Pfam" id="PF18913"/>
    </source>
</evidence>
<evidence type="ECO:0000256" key="12">
    <source>
        <dbReference type="RuleBase" id="RU000508"/>
    </source>
</evidence>
<dbReference type="GO" id="GO:0005986">
    <property type="term" value="P:sucrose biosynthetic process"/>
    <property type="evidence" value="ECO:0007669"/>
    <property type="project" value="TreeGrafter"/>
</dbReference>
<keyword evidence="9 12" id="KW-0119">Carbohydrate metabolism</keyword>
<evidence type="ECO:0000256" key="3">
    <source>
        <dbReference type="ARBA" id="ARBA00010941"/>
    </source>
</evidence>
<dbReference type="GO" id="GO:0046872">
    <property type="term" value="F:metal ion binding"/>
    <property type="evidence" value="ECO:0007669"/>
    <property type="project" value="UniProtKB-KW"/>
</dbReference>
<evidence type="ECO:0000256" key="1">
    <source>
        <dbReference type="ARBA" id="ARBA00001273"/>
    </source>
</evidence>
<dbReference type="InterPro" id="IPR033391">
    <property type="entry name" value="FBPase_N"/>
</dbReference>
<evidence type="ECO:0000256" key="8">
    <source>
        <dbReference type="ARBA" id="ARBA00022842"/>
    </source>
</evidence>
<organism evidence="15">
    <name type="scientific">Amorphochlora amoebiformis</name>
    <dbReference type="NCBI Taxonomy" id="1561963"/>
    <lineage>
        <taxon>Eukaryota</taxon>
        <taxon>Sar</taxon>
        <taxon>Rhizaria</taxon>
        <taxon>Cercozoa</taxon>
        <taxon>Chlorarachniophyceae</taxon>
        <taxon>Amorphochlora</taxon>
    </lineage>
</organism>
<comment type="subunit">
    <text evidence="4">Homotetramer.</text>
</comment>
<feature type="domain" description="Fructose-1-6-bisphosphatase class I N-terminal" evidence="13">
    <location>
        <begin position="8"/>
        <end position="192"/>
    </location>
</feature>
<dbReference type="Gene3D" id="3.40.190.80">
    <property type="match status" value="1"/>
</dbReference>
<evidence type="ECO:0000256" key="6">
    <source>
        <dbReference type="ARBA" id="ARBA00022723"/>
    </source>
</evidence>
<keyword evidence="8" id="KW-0460">Magnesium</keyword>
<dbReference type="Pfam" id="PF18913">
    <property type="entry name" value="FBPase_C"/>
    <property type="match status" value="1"/>
</dbReference>
<dbReference type="GO" id="GO:0006000">
    <property type="term" value="P:fructose metabolic process"/>
    <property type="evidence" value="ECO:0007669"/>
    <property type="project" value="TreeGrafter"/>
</dbReference>
<dbReference type="HAMAP" id="MF_01855">
    <property type="entry name" value="FBPase_class1"/>
    <property type="match status" value="1"/>
</dbReference>
<dbReference type="CDD" id="cd00354">
    <property type="entry name" value="FBPase"/>
    <property type="match status" value="1"/>
</dbReference>
<dbReference type="Gene3D" id="3.30.540.10">
    <property type="entry name" value="Fructose-1,6-Bisphosphatase, subunit A, domain 1"/>
    <property type="match status" value="1"/>
</dbReference>